<dbReference type="PRINTS" id="PR01438">
    <property type="entry name" value="UNVRSLSTRESS"/>
</dbReference>
<dbReference type="RefSeq" id="WP_193124409.1">
    <property type="nucleotide sequence ID" value="NZ_JADBGI010000029.1"/>
</dbReference>
<feature type="domain" description="UspA" evidence="2">
    <location>
        <begin position="156"/>
        <end position="297"/>
    </location>
</feature>
<dbReference type="EMBL" id="JADBGI010000029">
    <property type="protein sequence ID" value="MBE3001815.1"/>
    <property type="molecule type" value="Genomic_DNA"/>
</dbReference>
<sequence length="304" mass="31828">MNAQERPPAVIVGVDGSPHAHAALVWAADDAARRGVQLRLVHGMGMPMVMAAYAPPERYTASEEVRQAGHRMLADSAEYAAATHPDLSVAVVLAPEEAPAVLINEARGQDVIAVGSRGLGSVRALMHGSVSVKTSSEAPCPVVVVPEAEGPRGHRGRIVVGVDGSDSSRRALRFALREARDTDSSVVVVNSWEVPLPEDAASRADDPRSLHEEVFDRQSEEIVAGVLAEVADEHTEELDISAVRVQADPVTALLDEGDDADLVVVGSRGRGGVAGLVMGSVSQGVLHHARMPVAVLPPHADEAG</sequence>
<keyword evidence="4" id="KW-1185">Reference proteome</keyword>
<dbReference type="InterPro" id="IPR014729">
    <property type="entry name" value="Rossmann-like_a/b/a_fold"/>
</dbReference>
<dbReference type="InterPro" id="IPR006016">
    <property type="entry name" value="UspA"/>
</dbReference>
<name>A0ABR9PD97_9ACTN</name>
<gene>
    <name evidence="3" type="ORF">IDM40_24410</name>
</gene>
<dbReference type="Pfam" id="PF00582">
    <property type="entry name" value="Usp"/>
    <property type="match status" value="2"/>
</dbReference>
<evidence type="ECO:0000259" key="2">
    <source>
        <dbReference type="Pfam" id="PF00582"/>
    </source>
</evidence>
<protein>
    <submittedName>
        <fullName evidence="3">Universal stress protein</fullName>
    </submittedName>
</protein>
<dbReference type="PANTHER" id="PTHR31964">
    <property type="entry name" value="ADENINE NUCLEOTIDE ALPHA HYDROLASES-LIKE SUPERFAMILY PROTEIN"/>
    <property type="match status" value="1"/>
</dbReference>
<evidence type="ECO:0000256" key="1">
    <source>
        <dbReference type="ARBA" id="ARBA00008791"/>
    </source>
</evidence>
<proteinExistence type="inferred from homology"/>
<dbReference type="Proteomes" id="UP000806528">
    <property type="component" value="Unassembled WGS sequence"/>
</dbReference>
<evidence type="ECO:0000313" key="4">
    <source>
        <dbReference type="Proteomes" id="UP000806528"/>
    </source>
</evidence>
<comment type="caution">
    <text evidence="3">The sequence shown here is derived from an EMBL/GenBank/DDBJ whole genome shotgun (WGS) entry which is preliminary data.</text>
</comment>
<dbReference type="SUPFAM" id="SSF52402">
    <property type="entry name" value="Adenine nucleotide alpha hydrolases-like"/>
    <property type="match status" value="2"/>
</dbReference>
<evidence type="ECO:0000313" key="3">
    <source>
        <dbReference type="EMBL" id="MBE3001815.1"/>
    </source>
</evidence>
<dbReference type="Gene3D" id="3.40.50.620">
    <property type="entry name" value="HUPs"/>
    <property type="match status" value="2"/>
</dbReference>
<dbReference type="InterPro" id="IPR006015">
    <property type="entry name" value="Universal_stress_UspA"/>
</dbReference>
<dbReference type="CDD" id="cd23659">
    <property type="entry name" value="USP_At3g01520-like"/>
    <property type="match status" value="1"/>
</dbReference>
<feature type="domain" description="UspA" evidence="2">
    <location>
        <begin position="10"/>
        <end position="146"/>
    </location>
</feature>
<accession>A0ABR9PD97</accession>
<dbReference type="PANTHER" id="PTHR31964:SF113">
    <property type="entry name" value="USPA DOMAIN-CONTAINING PROTEIN"/>
    <property type="match status" value="1"/>
</dbReference>
<organism evidence="3 4">
    <name type="scientific">Nocardiopsis coralli</name>
    <dbReference type="NCBI Taxonomy" id="2772213"/>
    <lineage>
        <taxon>Bacteria</taxon>
        <taxon>Bacillati</taxon>
        <taxon>Actinomycetota</taxon>
        <taxon>Actinomycetes</taxon>
        <taxon>Streptosporangiales</taxon>
        <taxon>Nocardiopsidaceae</taxon>
        <taxon>Nocardiopsis</taxon>
    </lineage>
</organism>
<reference evidence="3 4" key="1">
    <citation type="submission" date="2020-09" db="EMBL/GenBank/DDBJ databases">
        <title>Diversity and distribution of actinomycetes associated with coral in the coast of Hainan.</title>
        <authorList>
            <person name="Li F."/>
        </authorList>
    </citation>
    <scope>NUCLEOTIDE SEQUENCE [LARGE SCALE GENOMIC DNA]</scope>
    <source>
        <strain evidence="3 4">HNM0947</strain>
    </source>
</reference>
<comment type="similarity">
    <text evidence="1">Belongs to the universal stress protein A family.</text>
</comment>